<feature type="transmembrane region" description="Helical" evidence="10">
    <location>
        <begin position="34"/>
        <end position="56"/>
    </location>
</feature>
<evidence type="ECO:0000313" key="13">
    <source>
        <dbReference type="EMBL" id="SHK42079.1"/>
    </source>
</evidence>
<evidence type="ECO:0000256" key="7">
    <source>
        <dbReference type="ARBA" id="ARBA00022840"/>
    </source>
</evidence>
<name>A0A1M6SBT0_PARC5</name>
<dbReference type="SUPFAM" id="SSF52540">
    <property type="entry name" value="P-loop containing nucleoside triphosphate hydrolases"/>
    <property type="match status" value="1"/>
</dbReference>
<keyword evidence="7 13" id="KW-0067">ATP-binding</keyword>
<dbReference type="FunFam" id="3.40.50.300:FF:000299">
    <property type="entry name" value="ABC transporter ATP-binding protein/permease"/>
    <property type="match status" value="1"/>
</dbReference>
<keyword evidence="9 10" id="KW-0472">Membrane</keyword>
<dbReference type="InterPro" id="IPR003439">
    <property type="entry name" value="ABC_transporter-like_ATP-bd"/>
</dbReference>
<evidence type="ECO:0000256" key="8">
    <source>
        <dbReference type="ARBA" id="ARBA00022989"/>
    </source>
</evidence>
<evidence type="ECO:0000313" key="14">
    <source>
        <dbReference type="Proteomes" id="UP000184465"/>
    </source>
</evidence>
<keyword evidence="14" id="KW-1185">Reference proteome</keyword>
<dbReference type="InterPro" id="IPR017871">
    <property type="entry name" value="ABC_transporter-like_CS"/>
</dbReference>
<protein>
    <submittedName>
        <fullName evidence="13">ATP-binding cassette, subfamily B, MsbA</fullName>
    </submittedName>
</protein>
<evidence type="ECO:0000256" key="3">
    <source>
        <dbReference type="ARBA" id="ARBA00022475"/>
    </source>
</evidence>
<dbReference type="GO" id="GO:0005886">
    <property type="term" value="C:plasma membrane"/>
    <property type="evidence" value="ECO:0007669"/>
    <property type="project" value="UniProtKB-SubCell"/>
</dbReference>
<feature type="transmembrane region" description="Helical" evidence="10">
    <location>
        <begin position="172"/>
        <end position="192"/>
    </location>
</feature>
<feature type="transmembrane region" description="Helical" evidence="10">
    <location>
        <begin position="268"/>
        <end position="298"/>
    </location>
</feature>
<dbReference type="InterPro" id="IPR036640">
    <property type="entry name" value="ABC1_TM_sf"/>
</dbReference>
<dbReference type="Gene3D" id="1.20.1560.10">
    <property type="entry name" value="ABC transporter type 1, transmembrane domain"/>
    <property type="match status" value="1"/>
</dbReference>
<dbReference type="PROSITE" id="PS00211">
    <property type="entry name" value="ABC_TRANSPORTER_1"/>
    <property type="match status" value="1"/>
</dbReference>
<proteinExistence type="predicted"/>
<evidence type="ECO:0000259" key="11">
    <source>
        <dbReference type="PROSITE" id="PS50893"/>
    </source>
</evidence>
<evidence type="ECO:0000259" key="12">
    <source>
        <dbReference type="PROSITE" id="PS50929"/>
    </source>
</evidence>
<dbReference type="Pfam" id="PF00005">
    <property type="entry name" value="ABC_tran"/>
    <property type="match status" value="1"/>
</dbReference>
<keyword evidence="2" id="KW-0813">Transport</keyword>
<dbReference type="Gene3D" id="3.40.50.300">
    <property type="entry name" value="P-loop containing nucleotide triphosphate hydrolases"/>
    <property type="match status" value="1"/>
</dbReference>
<dbReference type="SUPFAM" id="SSF90123">
    <property type="entry name" value="ABC transporter transmembrane region"/>
    <property type="match status" value="1"/>
</dbReference>
<sequence length="589" mass="67617">MINITDTDGAFEKSYSNIYILKKLFYISKDVNQFFVAGIFLMLADVIFSVGFVAYLGKIIDLIKEGKSNKVFFILKSSIPFIFILILLVWLGQYMRKYYQSLVVEKVSTYIYDHMIEISWTNMQEIDKSDLIYRLNSDTEKIGALIIERFFTIIQDVFICVFALIYLCSINLIVAVITLILSLIMFGFSRIFDRTIKSISKNILSLYGVITGMIIEFIQGMSIIRVFNLQDLFIHKYLNSLNNGKKLIKKRILMTSVINKFIPVLNKFIVIFVTFFICSQAIKGVISIGAILSFIFLIERVQRPILNISSSWTHMQQGFASAERLFSLLSIPIEMEGEIKDEPFLDEEKAVELINVSYKSENMHDILKKLNLTIYKGEKVALVGPSGCGKTTLARMILTLIFPCEGMVRIFGFNVKNKLGMVRQLISYVPQFFNLFTGTVKENIAYGSVHENITFENIELAAKKAQADHFIKKLFNGYDSVVTELGCNLSGGQQQRIAIARAFLRDAPILILDEPDSALDSQLENDIIEYLMELPKDKTVILIAHKFYTLEWVDKIVVMEDGQIIEQGKFEDLIRLRGRFYEIYKQQKR</sequence>
<dbReference type="PANTHER" id="PTHR43394:SF1">
    <property type="entry name" value="ATP-BINDING CASSETTE SUB-FAMILY B MEMBER 10, MITOCHONDRIAL"/>
    <property type="match status" value="1"/>
</dbReference>
<dbReference type="InterPro" id="IPR011527">
    <property type="entry name" value="ABC1_TM_dom"/>
</dbReference>
<organism evidence="13 14">
    <name type="scientific">Paramaledivibacter caminithermalis (strain DSM 15212 / CIP 107654 / DViRD3)</name>
    <name type="common">Clostridium caminithermale</name>
    <dbReference type="NCBI Taxonomy" id="1121301"/>
    <lineage>
        <taxon>Bacteria</taxon>
        <taxon>Bacillati</taxon>
        <taxon>Bacillota</taxon>
        <taxon>Clostridia</taxon>
        <taxon>Peptostreptococcales</taxon>
        <taxon>Caminicellaceae</taxon>
        <taxon>Paramaledivibacter</taxon>
    </lineage>
</organism>
<dbReference type="GO" id="GO:0016887">
    <property type="term" value="F:ATP hydrolysis activity"/>
    <property type="evidence" value="ECO:0007669"/>
    <property type="project" value="InterPro"/>
</dbReference>
<comment type="subcellular location">
    <subcellularLocation>
        <location evidence="1">Cell membrane</location>
        <topology evidence="1">Multi-pass membrane protein</topology>
    </subcellularLocation>
</comment>
<gene>
    <name evidence="13" type="ORF">SAMN02745912_03257</name>
</gene>
<dbReference type="PROSITE" id="PS50893">
    <property type="entry name" value="ABC_TRANSPORTER_2"/>
    <property type="match status" value="1"/>
</dbReference>
<evidence type="ECO:0000256" key="4">
    <source>
        <dbReference type="ARBA" id="ARBA00022692"/>
    </source>
</evidence>
<keyword evidence="8 10" id="KW-1133">Transmembrane helix</keyword>
<dbReference type="GO" id="GO:0008234">
    <property type="term" value="F:cysteine-type peptidase activity"/>
    <property type="evidence" value="ECO:0007669"/>
    <property type="project" value="UniProtKB-KW"/>
</dbReference>
<dbReference type="GO" id="GO:0005524">
    <property type="term" value="F:ATP binding"/>
    <property type="evidence" value="ECO:0007669"/>
    <property type="project" value="UniProtKB-KW"/>
</dbReference>
<dbReference type="Pfam" id="PF00664">
    <property type="entry name" value="ABC_membrane"/>
    <property type="match status" value="1"/>
</dbReference>
<feature type="transmembrane region" description="Helical" evidence="10">
    <location>
        <begin position="204"/>
        <end position="227"/>
    </location>
</feature>
<keyword evidence="6" id="KW-0645">Protease</keyword>
<keyword evidence="3" id="KW-1003">Cell membrane</keyword>
<dbReference type="Proteomes" id="UP000184465">
    <property type="component" value="Unassembled WGS sequence"/>
</dbReference>
<keyword evidence="6" id="KW-0378">Hydrolase</keyword>
<evidence type="ECO:0000256" key="1">
    <source>
        <dbReference type="ARBA" id="ARBA00004651"/>
    </source>
</evidence>
<dbReference type="RefSeq" id="WP_073152480.1">
    <property type="nucleotide sequence ID" value="NZ_FRAG01000058.1"/>
</dbReference>
<evidence type="ECO:0000256" key="2">
    <source>
        <dbReference type="ARBA" id="ARBA00022448"/>
    </source>
</evidence>
<feature type="domain" description="ABC transporter" evidence="11">
    <location>
        <begin position="351"/>
        <end position="586"/>
    </location>
</feature>
<dbReference type="AlphaFoldDB" id="A0A1M6SBT0"/>
<dbReference type="PANTHER" id="PTHR43394">
    <property type="entry name" value="ATP-DEPENDENT PERMEASE MDL1, MITOCHONDRIAL"/>
    <property type="match status" value="1"/>
</dbReference>
<keyword evidence="6" id="KW-0788">Thiol protease</keyword>
<feature type="domain" description="ABC transmembrane type-1" evidence="12">
    <location>
        <begin position="36"/>
        <end position="317"/>
    </location>
</feature>
<dbReference type="CDD" id="cd07346">
    <property type="entry name" value="ABC_6TM_exporters"/>
    <property type="match status" value="1"/>
</dbReference>
<evidence type="ECO:0000256" key="6">
    <source>
        <dbReference type="ARBA" id="ARBA00022807"/>
    </source>
</evidence>
<dbReference type="PROSITE" id="PS50929">
    <property type="entry name" value="ABC_TM1F"/>
    <property type="match status" value="1"/>
</dbReference>
<dbReference type="GO" id="GO:0015421">
    <property type="term" value="F:ABC-type oligopeptide transporter activity"/>
    <property type="evidence" value="ECO:0007669"/>
    <property type="project" value="TreeGrafter"/>
</dbReference>
<reference evidence="13 14" key="1">
    <citation type="submission" date="2016-11" db="EMBL/GenBank/DDBJ databases">
        <authorList>
            <person name="Jaros S."/>
            <person name="Januszkiewicz K."/>
            <person name="Wedrychowicz H."/>
        </authorList>
    </citation>
    <scope>NUCLEOTIDE SEQUENCE [LARGE SCALE GENOMIC DNA]</scope>
    <source>
        <strain evidence="13 14">DSM 15212</strain>
    </source>
</reference>
<dbReference type="STRING" id="1121301.SAMN02745912_03257"/>
<keyword evidence="5" id="KW-0547">Nucleotide-binding</keyword>
<evidence type="ECO:0000256" key="10">
    <source>
        <dbReference type="SAM" id="Phobius"/>
    </source>
</evidence>
<feature type="transmembrane region" description="Helical" evidence="10">
    <location>
        <begin position="71"/>
        <end position="91"/>
    </location>
</feature>
<dbReference type="EMBL" id="FRAG01000058">
    <property type="protein sequence ID" value="SHK42079.1"/>
    <property type="molecule type" value="Genomic_DNA"/>
</dbReference>
<evidence type="ECO:0000256" key="5">
    <source>
        <dbReference type="ARBA" id="ARBA00022741"/>
    </source>
</evidence>
<evidence type="ECO:0000256" key="9">
    <source>
        <dbReference type="ARBA" id="ARBA00023136"/>
    </source>
</evidence>
<dbReference type="InterPro" id="IPR003593">
    <property type="entry name" value="AAA+_ATPase"/>
</dbReference>
<keyword evidence="4 10" id="KW-0812">Transmembrane</keyword>
<dbReference type="InterPro" id="IPR027417">
    <property type="entry name" value="P-loop_NTPase"/>
</dbReference>
<dbReference type="OrthoDB" id="95687at2"/>
<dbReference type="SMART" id="SM00382">
    <property type="entry name" value="AAA"/>
    <property type="match status" value="1"/>
</dbReference>
<dbReference type="InterPro" id="IPR039421">
    <property type="entry name" value="Type_1_exporter"/>
</dbReference>
<accession>A0A1M6SBT0</accession>